<dbReference type="EMBL" id="JARO02003216">
    <property type="protein sequence ID" value="KPP70946.1"/>
    <property type="molecule type" value="Genomic_DNA"/>
</dbReference>
<dbReference type="AlphaFoldDB" id="A0A0P7UAJ7"/>
<evidence type="ECO:0000313" key="1">
    <source>
        <dbReference type="EMBL" id="KPP70946.1"/>
    </source>
</evidence>
<protein>
    <submittedName>
        <fullName evidence="1">Uncharacterized protein</fullName>
    </submittedName>
</protein>
<dbReference type="Proteomes" id="UP000034805">
    <property type="component" value="Unassembled WGS sequence"/>
</dbReference>
<evidence type="ECO:0000313" key="2">
    <source>
        <dbReference type="Proteomes" id="UP000034805"/>
    </source>
</evidence>
<gene>
    <name evidence="1" type="ORF">Z043_110191</name>
</gene>
<sequence length="261" mass="28371">MATLLMCSVPLDSDGIRTMNVPAPRPNSPPTFSRHSPTPCDFLWSRSQPSPSMLRLCEAQGAMNSRWNGELETPVKEQPFLHGDKVVRKVQDGCLERKRVIRARGSISLSLQIPLTSPHSSGTTMRRDLRNHLSGGAIFRNPSMPLSILWGADASMGQPTSECAGLRASSPAMLTGGCPQLRVCGGQRDCDCMSCTCVVLTVHHGGGSVMLWGCFGTQRVSGLHQVHGHLKPILISQRSSEDHSSIRVRASWTALQSSVKY</sequence>
<reference evidence="1 2" key="1">
    <citation type="submission" date="2015-08" db="EMBL/GenBank/DDBJ databases">
        <title>The genome of the Asian arowana (Scleropages formosus).</title>
        <authorList>
            <person name="Tan M.H."/>
            <person name="Gan H.M."/>
            <person name="Croft L.J."/>
            <person name="Austin C.M."/>
        </authorList>
    </citation>
    <scope>NUCLEOTIDE SEQUENCE [LARGE SCALE GENOMIC DNA]</scope>
    <source>
        <strain evidence="1">Aro1</strain>
    </source>
</reference>
<proteinExistence type="predicted"/>
<accession>A0A0P7UAJ7</accession>
<organism evidence="1 2">
    <name type="scientific">Scleropages formosus</name>
    <name type="common">Asian bonytongue</name>
    <name type="synonym">Osteoglossum formosum</name>
    <dbReference type="NCBI Taxonomy" id="113540"/>
    <lineage>
        <taxon>Eukaryota</taxon>
        <taxon>Metazoa</taxon>
        <taxon>Chordata</taxon>
        <taxon>Craniata</taxon>
        <taxon>Vertebrata</taxon>
        <taxon>Euteleostomi</taxon>
        <taxon>Actinopterygii</taxon>
        <taxon>Neopterygii</taxon>
        <taxon>Teleostei</taxon>
        <taxon>Osteoglossocephala</taxon>
        <taxon>Osteoglossomorpha</taxon>
        <taxon>Osteoglossiformes</taxon>
        <taxon>Osteoglossidae</taxon>
        <taxon>Scleropages</taxon>
    </lineage>
</organism>
<comment type="caution">
    <text evidence="1">The sequence shown here is derived from an EMBL/GenBank/DDBJ whole genome shotgun (WGS) entry which is preliminary data.</text>
</comment>
<name>A0A0P7UAJ7_SCLFO</name>